<dbReference type="Pfam" id="PF01152">
    <property type="entry name" value="Bac_globin"/>
    <property type="match status" value="1"/>
</dbReference>
<protein>
    <submittedName>
        <fullName evidence="6">Group III truncated hemoglobin</fullName>
    </submittedName>
    <submittedName>
        <fullName evidence="5">Truncated hemoglobin Ctb</fullName>
    </submittedName>
</protein>
<dbReference type="InterPro" id="IPR001486">
    <property type="entry name" value="Hemoglobin_trunc"/>
</dbReference>
<keyword evidence="4" id="KW-0408">Iron</keyword>
<evidence type="ECO:0000313" key="6">
    <source>
        <dbReference type="EMBL" id="TLD82488.1"/>
    </source>
</evidence>
<dbReference type="CDD" id="cd08916">
    <property type="entry name" value="TrHb3_P"/>
    <property type="match status" value="1"/>
</dbReference>
<dbReference type="GO" id="GO:0019825">
    <property type="term" value="F:oxygen binding"/>
    <property type="evidence" value="ECO:0007669"/>
    <property type="project" value="InterPro"/>
</dbReference>
<evidence type="ECO:0000313" key="10">
    <source>
        <dbReference type="Proteomes" id="UP001562457"/>
    </source>
</evidence>
<dbReference type="eggNOG" id="COG2346">
    <property type="taxonomic scope" value="Bacteria"/>
</dbReference>
<dbReference type="Gene3D" id="1.10.490.10">
    <property type="entry name" value="Globins"/>
    <property type="match status" value="1"/>
</dbReference>
<dbReference type="SUPFAM" id="SSF46458">
    <property type="entry name" value="Globin-like"/>
    <property type="match status" value="1"/>
</dbReference>
<evidence type="ECO:0000256" key="3">
    <source>
        <dbReference type="ARBA" id="ARBA00022723"/>
    </source>
</evidence>
<dbReference type="OrthoDB" id="25954at2"/>
<evidence type="ECO:0000313" key="8">
    <source>
        <dbReference type="Proteomes" id="UP000029861"/>
    </source>
</evidence>
<dbReference type="GO" id="GO:0020037">
    <property type="term" value="F:heme binding"/>
    <property type="evidence" value="ECO:0007669"/>
    <property type="project" value="InterPro"/>
</dbReference>
<dbReference type="EMBL" id="BAAFHN010000004">
    <property type="protein sequence ID" value="GAB0172325.1"/>
    <property type="molecule type" value="Genomic_DNA"/>
</dbReference>
<keyword evidence="10" id="KW-1185">Reference proteome</keyword>
<dbReference type="InterPro" id="IPR012292">
    <property type="entry name" value="Globin/Proto"/>
</dbReference>
<dbReference type="Proteomes" id="UP000029861">
    <property type="component" value="Unassembled WGS sequence"/>
</dbReference>
<evidence type="ECO:0000256" key="1">
    <source>
        <dbReference type="ARBA" id="ARBA00022448"/>
    </source>
</evidence>
<accession>A0A099VKT2</accession>
<comment type="caution">
    <text evidence="6">The sequence shown here is derived from an EMBL/GenBank/DDBJ whole genome shotgun (WGS) entry which is preliminary data.</text>
</comment>
<keyword evidence="2" id="KW-0349">Heme</keyword>
<keyword evidence="1" id="KW-0813">Transport</keyword>
<name>A0A099VKT2_9HELI</name>
<sequence length="133" mass="15575">MQEKFNMINEDSILKLMDTFYNKVRSDKRGLGDVFNAKIGTDEESWQKHKAKIATFWQGMLLGTGDYSGHPLKAHLDLPPFPRELFAVWLELFKQSLESVYAQEEHVAMIMERAEMIAKRFMFMLYESGYNRA</sequence>
<reference evidence="8 9" key="1">
    <citation type="journal article" date="2014" name="Genome Announc.">
        <title>Draft genome sequences of eight enterohepatic helicobacter species isolated from both laboratory and wild rodents.</title>
        <authorList>
            <person name="Sheh A."/>
            <person name="Shen Z."/>
            <person name="Fox J.G."/>
        </authorList>
    </citation>
    <scope>NUCLEOTIDE SEQUENCE [LARGE SCALE GENOMIC DNA]</scope>
    <source>
        <strain evidence="7 8">ATCC 49310</strain>
        <strain evidence="6 9">ATCC 700114</strain>
    </source>
</reference>
<gene>
    <name evidence="5" type="primary">ctb</name>
    <name evidence="7" type="ORF">LS80_007985</name>
    <name evidence="6" type="ORF">LS81_007785</name>
    <name evidence="5" type="ORF">NHP164001_03380</name>
</gene>
<dbReference type="EMBL" id="JRPK02000030">
    <property type="protein sequence ID" value="TLD96661.1"/>
    <property type="molecule type" value="Genomic_DNA"/>
</dbReference>
<proteinExistence type="predicted"/>
<dbReference type="STRING" id="50960.LS81_04050"/>
<dbReference type="RefSeq" id="WP_034320019.1">
    <property type="nucleotide sequence ID" value="NZ_BAAFHN010000004.1"/>
</dbReference>
<dbReference type="InterPro" id="IPR009050">
    <property type="entry name" value="Globin-like_sf"/>
</dbReference>
<dbReference type="GO" id="GO:0046872">
    <property type="term" value="F:metal ion binding"/>
    <property type="evidence" value="ECO:0007669"/>
    <property type="project" value="UniProtKB-KW"/>
</dbReference>
<reference evidence="5 10" key="3">
    <citation type="submission" date="2024-06" db="EMBL/GenBank/DDBJ databases">
        <title>Draft genome sequence of Helicobacter trogontum NHP16-4001.</title>
        <authorList>
            <person name="Rimbara E."/>
            <person name="Suzuki M."/>
        </authorList>
    </citation>
    <scope>NUCLEOTIDE SEQUENCE [LARGE SCALE GENOMIC DNA]</scope>
    <source>
        <strain evidence="5 10">NHP16-4001</strain>
    </source>
</reference>
<evidence type="ECO:0000256" key="2">
    <source>
        <dbReference type="ARBA" id="ARBA00022617"/>
    </source>
</evidence>
<dbReference type="Proteomes" id="UP001562457">
    <property type="component" value="Unassembled WGS sequence"/>
</dbReference>
<evidence type="ECO:0000313" key="9">
    <source>
        <dbReference type="Proteomes" id="UP000029878"/>
    </source>
</evidence>
<dbReference type="AlphaFoldDB" id="A0A099VKT2"/>
<dbReference type="EMBL" id="JRPL02000020">
    <property type="protein sequence ID" value="TLD82488.1"/>
    <property type="molecule type" value="Genomic_DNA"/>
</dbReference>
<evidence type="ECO:0000313" key="5">
    <source>
        <dbReference type="EMBL" id="GAB0172325.1"/>
    </source>
</evidence>
<dbReference type="Proteomes" id="UP000029878">
    <property type="component" value="Unassembled WGS sequence"/>
</dbReference>
<keyword evidence="3" id="KW-0479">Metal-binding</keyword>
<organism evidence="6 9">
    <name type="scientific">Helicobacter trogontum</name>
    <dbReference type="NCBI Taxonomy" id="50960"/>
    <lineage>
        <taxon>Bacteria</taxon>
        <taxon>Pseudomonadati</taxon>
        <taxon>Campylobacterota</taxon>
        <taxon>Epsilonproteobacteria</taxon>
        <taxon>Campylobacterales</taxon>
        <taxon>Helicobacteraceae</taxon>
        <taxon>Helicobacter</taxon>
    </lineage>
</organism>
<evidence type="ECO:0000313" key="7">
    <source>
        <dbReference type="EMBL" id="TLD96661.1"/>
    </source>
</evidence>
<reference evidence="7" key="2">
    <citation type="submission" date="2018-04" db="EMBL/GenBank/DDBJ databases">
        <authorList>
            <person name="Sheh A."/>
            <person name="Shen Z."/>
            <person name="Mannion A.J."/>
            <person name="Fox J.G."/>
        </authorList>
    </citation>
    <scope>NUCLEOTIDE SEQUENCE</scope>
    <source>
        <strain evidence="7">ATCC 49310</strain>
    </source>
</reference>
<evidence type="ECO:0000256" key="4">
    <source>
        <dbReference type="ARBA" id="ARBA00023004"/>
    </source>
</evidence>